<keyword evidence="8" id="KW-1185">Reference proteome</keyword>
<evidence type="ECO:0000313" key="7">
    <source>
        <dbReference type="EMBL" id="KAG4414215.1"/>
    </source>
</evidence>
<dbReference type="SMART" id="SM00636">
    <property type="entry name" value="Glyco_18"/>
    <property type="match status" value="1"/>
</dbReference>
<dbReference type="GO" id="GO:0008061">
    <property type="term" value="F:chitin binding"/>
    <property type="evidence" value="ECO:0007669"/>
    <property type="project" value="UniProtKB-UniRule"/>
</dbReference>
<proteinExistence type="inferred from homology"/>
<protein>
    <recommendedName>
        <fullName evidence="2">chitinase</fullName>
        <ecNumber evidence="2">3.2.1.14</ecNumber>
    </recommendedName>
</protein>
<dbReference type="InterPro" id="IPR036861">
    <property type="entry name" value="Endochitinase-like_sf"/>
</dbReference>
<gene>
    <name evidence="7" type="ORF">IFR04_012662</name>
</gene>
<dbReference type="InterPro" id="IPR011583">
    <property type="entry name" value="Chitinase_II/V-like_cat"/>
</dbReference>
<comment type="similarity">
    <text evidence="1">Belongs to the glycosyl hydrolase 18 family. Chitinase class V subfamily.</text>
</comment>
<dbReference type="InterPro" id="IPR017853">
    <property type="entry name" value="GH"/>
</dbReference>
<evidence type="ECO:0000259" key="6">
    <source>
        <dbReference type="PROSITE" id="PS51910"/>
    </source>
</evidence>
<dbReference type="EC" id="3.2.1.14" evidence="2"/>
<dbReference type="CDD" id="cd00035">
    <property type="entry name" value="ChtBD1"/>
    <property type="match status" value="1"/>
</dbReference>
<evidence type="ECO:0000256" key="3">
    <source>
        <dbReference type="ARBA" id="ARBA00022669"/>
    </source>
</evidence>
<evidence type="ECO:0000313" key="8">
    <source>
        <dbReference type="Proteomes" id="UP000664132"/>
    </source>
</evidence>
<dbReference type="AlphaFoldDB" id="A0A8H7T837"/>
<dbReference type="Gene3D" id="3.30.60.10">
    <property type="entry name" value="Endochitinase-like"/>
    <property type="match status" value="1"/>
</dbReference>
<dbReference type="Pfam" id="PF00704">
    <property type="entry name" value="Glyco_hydro_18"/>
    <property type="match status" value="1"/>
</dbReference>
<dbReference type="EMBL" id="JAFJYH010000276">
    <property type="protein sequence ID" value="KAG4414215.1"/>
    <property type="molecule type" value="Genomic_DNA"/>
</dbReference>
<dbReference type="InterPro" id="IPR001002">
    <property type="entry name" value="Chitin-bd_1"/>
</dbReference>
<keyword evidence="4" id="KW-1015">Disulfide bond</keyword>
<dbReference type="SMART" id="SM00270">
    <property type="entry name" value="ChtBD1"/>
    <property type="match status" value="1"/>
</dbReference>
<dbReference type="Proteomes" id="UP000664132">
    <property type="component" value="Unassembled WGS sequence"/>
</dbReference>
<feature type="domain" description="GH18" evidence="6">
    <location>
        <begin position="65"/>
        <end position="411"/>
    </location>
</feature>
<reference evidence="7" key="1">
    <citation type="submission" date="2021-02" db="EMBL/GenBank/DDBJ databases">
        <title>Genome sequence Cadophora malorum strain M34.</title>
        <authorList>
            <person name="Stefanovic E."/>
            <person name="Vu D."/>
            <person name="Scully C."/>
            <person name="Dijksterhuis J."/>
            <person name="Roader J."/>
            <person name="Houbraken J."/>
        </authorList>
    </citation>
    <scope>NUCLEOTIDE SEQUENCE</scope>
    <source>
        <strain evidence="7">M34</strain>
    </source>
</reference>
<dbReference type="SUPFAM" id="SSF54556">
    <property type="entry name" value="Chitinase insertion domain"/>
    <property type="match status" value="1"/>
</dbReference>
<dbReference type="InterPro" id="IPR029070">
    <property type="entry name" value="Chitinase_insertion_sf"/>
</dbReference>
<feature type="disulfide bond" evidence="4">
    <location>
        <begin position="13"/>
        <end position="25"/>
    </location>
</feature>
<dbReference type="PANTHER" id="PTHR11177">
    <property type="entry name" value="CHITINASE"/>
    <property type="match status" value="1"/>
</dbReference>
<dbReference type="PROSITE" id="PS51910">
    <property type="entry name" value="GH18_2"/>
    <property type="match status" value="1"/>
</dbReference>
<dbReference type="GO" id="GO:0005975">
    <property type="term" value="P:carbohydrate metabolic process"/>
    <property type="evidence" value="ECO:0007669"/>
    <property type="project" value="InterPro"/>
</dbReference>
<dbReference type="InterPro" id="IPR001223">
    <property type="entry name" value="Glyco_hydro18_cat"/>
</dbReference>
<dbReference type="OrthoDB" id="73875at2759"/>
<evidence type="ECO:0000256" key="2">
    <source>
        <dbReference type="ARBA" id="ARBA00012729"/>
    </source>
</evidence>
<sequence>MCGVNSRDSAQKCPLNLCCSYFGYCGASEVHCGNPNGMAPCQRGYGSCQTAVVPTCPGGSSASGGRKVAYYQAGNLMYRQCNRIAPSEIVPRDLTHLIFAFVFINPSTFEVEPENDPQDRALYYQLIALKTPTTQTWFSIGGYGFSDPGNSFTTWSELCADPGRRAKFIASMINFMTSWGFQGVDIDWEYPVESNRGGRPIDTANLNALVEEMQAAFGTRFGISIALPSDYSYIQHFDVATLSQYIDFFNFMSYDLHGPWEVNTIGAILRAPGSVVDIGNALLPLWYASVPPSKVNIGVSMYGRSYTLRDPNCAKLGCPYTAAGNPGICTDSPGLLSLWEIALLRGDRNLRSEFLPDVMMNQMAYDNQYIIFDAALTVDKKLQWADGLCLGGLVSWGVDLYSSWGRITVVTIWGVRMRLTADYALAAESDAPVICFGGSWMKLEKYLDGDTLSSSMADASGKALIAEGIFERGLQFVDFVKELARLNEQLNIAEKSMGYATAFSYVTLRLENESRKAGK</sequence>
<feature type="domain" description="Chitin-binding type-1" evidence="5">
    <location>
        <begin position="1"/>
        <end position="50"/>
    </location>
</feature>
<comment type="caution">
    <text evidence="4">Lacks conserved residue(s) required for the propagation of feature annotation.</text>
</comment>
<feature type="disulfide bond" evidence="4">
    <location>
        <begin position="18"/>
        <end position="32"/>
    </location>
</feature>
<accession>A0A8H7T837</accession>
<dbReference type="PROSITE" id="PS50941">
    <property type="entry name" value="CHIT_BIND_I_2"/>
    <property type="match status" value="1"/>
</dbReference>
<dbReference type="GO" id="GO:0008843">
    <property type="term" value="F:endochitinase activity"/>
    <property type="evidence" value="ECO:0007669"/>
    <property type="project" value="UniProtKB-EC"/>
</dbReference>
<keyword evidence="3 4" id="KW-0147">Chitin-binding</keyword>
<dbReference type="Gene3D" id="3.10.50.10">
    <property type="match status" value="1"/>
</dbReference>
<dbReference type="SUPFAM" id="SSF51445">
    <property type="entry name" value="(Trans)glycosidases"/>
    <property type="match status" value="1"/>
</dbReference>
<dbReference type="Gene3D" id="3.20.20.80">
    <property type="entry name" value="Glycosidases"/>
    <property type="match status" value="1"/>
</dbReference>
<dbReference type="PANTHER" id="PTHR11177:SF333">
    <property type="entry name" value="CHITINASE"/>
    <property type="match status" value="1"/>
</dbReference>
<name>A0A8H7T837_9HELO</name>
<evidence type="ECO:0000256" key="4">
    <source>
        <dbReference type="PROSITE-ProRule" id="PRU00261"/>
    </source>
</evidence>
<evidence type="ECO:0000259" key="5">
    <source>
        <dbReference type="PROSITE" id="PS50941"/>
    </source>
</evidence>
<dbReference type="InterPro" id="IPR050314">
    <property type="entry name" value="Glycosyl_Hydrlase_18"/>
</dbReference>
<evidence type="ECO:0000256" key="1">
    <source>
        <dbReference type="ARBA" id="ARBA00008682"/>
    </source>
</evidence>
<comment type="caution">
    <text evidence="7">The sequence shown here is derived from an EMBL/GenBank/DDBJ whole genome shotgun (WGS) entry which is preliminary data.</text>
</comment>
<organism evidence="7 8">
    <name type="scientific">Cadophora malorum</name>
    <dbReference type="NCBI Taxonomy" id="108018"/>
    <lineage>
        <taxon>Eukaryota</taxon>
        <taxon>Fungi</taxon>
        <taxon>Dikarya</taxon>
        <taxon>Ascomycota</taxon>
        <taxon>Pezizomycotina</taxon>
        <taxon>Leotiomycetes</taxon>
        <taxon>Helotiales</taxon>
        <taxon>Ploettnerulaceae</taxon>
        <taxon>Cadophora</taxon>
    </lineage>
</organism>
<dbReference type="SUPFAM" id="SSF57016">
    <property type="entry name" value="Plant lectins/antimicrobial peptides"/>
    <property type="match status" value="1"/>
</dbReference>